<dbReference type="GO" id="GO:0003677">
    <property type="term" value="F:DNA binding"/>
    <property type="evidence" value="ECO:0007669"/>
    <property type="project" value="UniProtKB-KW"/>
</dbReference>
<keyword evidence="2" id="KW-0805">Transcription regulation</keyword>
<reference evidence="7" key="1">
    <citation type="journal article" date="2014" name="Int. J. Syst. Evol. Microbiol.">
        <title>Complete genome sequence of Corynebacterium casei LMG S-19264T (=DSM 44701T), isolated from a smear-ripened cheese.</title>
        <authorList>
            <consortium name="US DOE Joint Genome Institute (JGI-PGF)"/>
            <person name="Walter F."/>
            <person name="Albersmeier A."/>
            <person name="Kalinowski J."/>
            <person name="Ruckert C."/>
        </authorList>
    </citation>
    <scope>NUCLEOTIDE SEQUENCE</scope>
    <source>
        <strain evidence="7">KCTC 12870</strain>
    </source>
</reference>
<dbReference type="GO" id="GO:0006352">
    <property type="term" value="P:DNA-templated transcription initiation"/>
    <property type="evidence" value="ECO:0007669"/>
    <property type="project" value="InterPro"/>
</dbReference>
<evidence type="ECO:0000259" key="6">
    <source>
        <dbReference type="Pfam" id="PF08281"/>
    </source>
</evidence>
<dbReference type="Pfam" id="PF08281">
    <property type="entry name" value="Sigma70_r4_2"/>
    <property type="match status" value="1"/>
</dbReference>
<gene>
    <name evidence="7" type="ORF">GCM10007047_33990</name>
</gene>
<evidence type="ECO:0000256" key="1">
    <source>
        <dbReference type="ARBA" id="ARBA00010641"/>
    </source>
</evidence>
<reference evidence="7" key="2">
    <citation type="submission" date="2020-09" db="EMBL/GenBank/DDBJ databases">
        <authorList>
            <person name="Sun Q."/>
            <person name="Kim S."/>
        </authorList>
    </citation>
    <scope>NUCLEOTIDE SEQUENCE</scope>
    <source>
        <strain evidence="7">KCTC 12870</strain>
    </source>
</reference>
<name>A0A8J3DN51_9BACT</name>
<sequence>MQAVDLYQTHLLHYLIGLTRHHHDAEDLLQSLWNHVLLNFKERDILNLPILRRKAYQHFVDAYRSKMRRPVDMREDYTGIEPVATPAEAYTDAEESAFKRQFWSELPGIDLTDQQKECLWLHARFSYSYSEIAEKLGIGKSTVGDAITIARDKIKQAFEHPNA</sequence>
<evidence type="ECO:0000256" key="5">
    <source>
        <dbReference type="ARBA" id="ARBA00023163"/>
    </source>
</evidence>
<proteinExistence type="inferred from homology"/>
<dbReference type="NCBIfam" id="TIGR02937">
    <property type="entry name" value="sigma70-ECF"/>
    <property type="match status" value="1"/>
</dbReference>
<dbReference type="Gene3D" id="1.10.10.10">
    <property type="entry name" value="Winged helix-like DNA-binding domain superfamily/Winged helix DNA-binding domain"/>
    <property type="match status" value="1"/>
</dbReference>
<protein>
    <recommendedName>
        <fullName evidence="6">RNA polymerase sigma factor 70 region 4 type 2 domain-containing protein</fullName>
    </recommendedName>
</protein>
<evidence type="ECO:0000313" key="7">
    <source>
        <dbReference type="EMBL" id="GHC13894.1"/>
    </source>
</evidence>
<dbReference type="InterPro" id="IPR013249">
    <property type="entry name" value="RNA_pol_sigma70_r4_t2"/>
</dbReference>
<feature type="domain" description="RNA polymerase sigma factor 70 region 4 type 2" evidence="6">
    <location>
        <begin position="111"/>
        <end position="153"/>
    </location>
</feature>
<dbReference type="SUPFAM" id="SSF88659">
    <property type="entry name" value="Sigma3 and sigma4 domains of RNA polymerase sigma factors"/>
    <property type="match status" value="1"/>
</dbReference>
<comment type="caution">
    <text evidence="7">The sequence shown here is derived from an EMBL/GenBank/DDBJ whole genome shotgun (WGS) entry which is preliminary data.</text>
</comment>
<keyword evidence="3" id="KW-0731">Sigma factor</keyword>
<evidence type="ECO:0000313" key="8">
    <source>
        <dbReference type="Proteomes" id="UP000642829"/>
    </source>
</evidence>
<dbReference type="InterPro" id="IPR014284">
    <property type="entry name" value="RNA_pol_sigma-70_dom"/>
</dbReference>
<dbReference type="InterPro" id="IPR013324">
    <property type="entry name" value="RNA_pol_sigma_r3/r4-like"/>
</dbReference>
<evidence type="ECO:0000256" key="3">
    <source>
        <dbReference type="ARBA" id="ARBA00023082"/>
    </source>
</evidence>
<keyword evidence="4" id="KW-0238">DNA-binding</keyword>
<dbReference type="InterPro" id="IPR039425">
    <property type="entry name" value="RNA_pol_sigma-70-like"/>
</dbReference>
<accession>A0A8J3DN51</accession>
<dbReference type="EMBL" id="BMXG01000039">
    <property type="protein sequence ID" value="GHC13894.1"/>
    <property type="molecule type" value="Genomic_DNA"/>
</dbReference>
<organism evidence="7 8">
    <name type="scientific">Cerasicoccus arenae</name>
    <dbReference type="NCBI Taxonomy" id="424488"/>
    <lineage>
        <taxon>Bacteria</taxon>
        <taxon>Pseudomonadati</taxon>
        <taxon>Verrucomicrobiota</taxon>
        <taxon>Opitutia</taxon>
        <taxon>Puniceicoccales</taxon>
        <taxon>Cerasicoccaceae</taxon>
        <taxon>Cerasicoccus</taxon>
    </lineage>
</organism>
<keyword evidence="8" id="KW-1185">Reference proteome</keyword>
<dbReference type="InterPro" id="IPR036388">
    <property type="entry name" value="WH-like_DNA-bd_sf"/>
</dbReference>
<dbReference type="PANTHER" id="PTHR43133:SF8">
    <property type="entry name" value="RNA POLYMERASE SIGMA FACTOR HI_1459-RELATED"/>
    <property type="match status" value="1"/>
</dbReference>
<evidence type="ECO:0000256" key="2">
    <source>
        <dbReference type="ARBA" id="ARBA00023015"/>
    </source>
</evidence>
<dbReference type="PANTHER" id="PTHR43133">
    <property type="entry name" value="RNA POLYMERASE ECF-TYPE SIGMA FACTO"/>
    <property type="match status" value="1"/>
</dbReference>
<dbReference type="InterPro" id="IPR013325">
    <property type="entry name" value="RNA_pol_sigma_r2"/>
</dbReference>
<dbReference type="GO" id="GO:0016987">
    <property type="term" value="F:sigma factor activity"/>
    <property type="evidence" value="ECO:0007669"/>
    <property type="project" value="UniProtKB-KW"/>
</dbReference>
<keyword evidence="5" id="KW-0804">Transcription</keyword>
<dbReference type="SUPFAM" id="SSF88946">
    <property type="entry name" value="Sigma2 domain of RNA polymerase sigma factors"/>
    <property type="match status" value="1"/>
</dbReference>
<evidence type="ECO:0000256" key="4">
    <source>
        <dbReference type="ARBA" id="ARBA00023125"/>
    </source>
</evidence>
<comment type="similarity">
    <text evidence="1">Belongs to the sigma-70 factor family. ECF subfamily.</text>
</comment>
<dbReference type="AlphaFoldDB" id="A0A8J3DN51"/>
<dbReference type="Proteomes" id="UP000642829">
    <property type="component" value="Unassembled WGS sequence"/>
</dbReference>